<dbReference type="Proteomes" id="UP001396334">
    <property type="component" value="Unassembled WGS sequence"/>
</dbReference>
<evidence type="ECO:0000313" key="1">
    <source>
        <dbReference type="EMBL" id="KAK9028026.1"/>
    </source>
</evidence>
<comment type="caution">
    <text evidence="1">The sequence shown here is derived from an EMBL/GenBank/DDBJ whole genome shotgun (WGS) entry which is preliminary data.</text>
</comment>
<protein>
    <submittedName>
        <fullName evidence="1">Uncharacterized protein</fullName>
    </submittedName>
</protein>
<evidence type="ECO:0000313" key="2">
    <source>
        <dbReference type="Proteomes" id="UP001396334"/>
    </source>
</evidence>
<name>A0ABR2SSP6_9ROSI</name>
<gene>
    <name evidence="1" type="ORF">V6N11_067841</name>
</gene>
<dbReference type="EMBL" id="JBBPBN010000012">
    <property type="protein sequence ID" value="KAK9028026.1"/>
    <property type="molecule type" value="Genomic_DNA"/>
</dbReference>
<sequence length="101" mass="10918">MVKGGADSDGFWMVGGDSVVGLVDECRWVDGWCMVSGNEDGEEMWLCNGSEVRYKGEGGLRELSEVEEVCVAALAKGTMVADRVHCWGPWGLVRCWSSSPG</sequence>
<proteinExistence type="predicted"/>
<reference evidence="1 2" key="1">
    <citation type="journal article" date="2024" name="G3 (Bethesda)">
        <title>Genome assembly of Hibiscus sabdariffa L. provides insights into metabolisms of medicinal natural products.</title>
        <authorList>
            <person name="Kim T."/>
        </authorList>
    </citation>
    <scope>NUCLEOTIDE SEQUENCE [LARGE SCALE GENOMIC DNA]</scope>
    <source>
        <strain evidence="1">TK-2024</strain>
        <tissue evidence="1">Old leaves</tissue>
    </source>
</reference>
<organism evidence="1 2">
    <name type="scientific">Hibiscus sabdariffa</name>
    <name type="common">roselle</name>
    <dbReference type="NCBI Taxonomy" id="183260"/>
    <lineage>
        <taxon>Eukaryota</taxon>
        <taxon>Viridiplantae</taxon>
        <taxon>Streptophyta</taxon>
        <taxon>Embryophyta</taxon>
        <taxon>Tracheophyta</taxon>
        <taxon>Spermatophyta</taxon>
        <taxon>Magnoliopsida</taxon>
        <taxon>eudicotyledons</taxon>
        <taxon>Gunneridae</taxon>
        <taxon>Pentapetalae</taxon>
        <taxon>rosids</taxon>
        <taxon>malvids</taxon>
        <taxon>Malvales</taxon>
        <taxon>Malvaceae</taxon>
        <taxon>Malvoideae</taxon>
        <taxon>Hibiscus</taxon>
    </lineage>
</organism>
<accession>A0ABR2SSP6</accession>
<keyword evidence="2" id="KW-1185">Reference proteome</keyword>